<evidence type="ECO:0000313" key="9">
    <source>
        <dbReference type="Proteomes" id="UP000527232"/>
    </source>
</evidence>
<comment type="similarity">
    <text evidence="2">Belongs to the DUOXA family.</text>
</comment>
<feature type="non-terminal residue" evidence="8">
    <location>
        <position position="307"/>
    </location>
</feature>
<evidence type="ECO:0000313" key="8">
    <source>
        <dbReference type="EMBL" id="NXH74413.1"/>
    </source>
</evidence>
<evidence type="ECO:0000256" key="5">
    <source>
        <dbReference type="ARBA" id="ARBA00023136"/>
    </source>
</evidence>
<feature type="transmembrane region" description="Helical" evidence="7">
    <location>
        <begin position="246"/>
        <end position="271"/>
    </location>
</feature>
<gene>
    <name evidence="8" type="primary">Duoxa2</name>
    <name evidence="8" type="ORF">HYDTET_R10607</name>
</gene>
<proteinExistence type="inferred from homology"/>
<feature type="transmembrane region" description="Helical" evidence="7">
    <location>
        <begin position="16"/>
        <end position="39"/>
    </location>
</feature>
<comment type="caution">
    <text evidence="8">The sequence shown here is derived from an EMBL/GenBank/DDBJ whole genome shotgun (WGS) entry which is preliminary data.</text>
</comment>
<dbReference type="InterPro" id="IPR018469">
    <property type="entry name" value="Dual_oxidase_maturation_fac"/>
</dbReference>
<evidence type="ECO:0000256" key="2">
    <source>
        <dbReference type="ARBA" id="ARBA00009816"/>
    </source>
</evidence>
<keyword evidence="5 7" id="KW-0472">Membrane</keyword>
<sequence length="307" mass="34561">LFDGVYPFYPQQRKVAVFNVSIIIVIVVFLTFAWSFLLIIPGIRGRARLYWTVRVLLSLVVGVVIVAVQFTGDWETGWVKANTSYKSFSCALVNVDIGLHVGLAGVNVTLTGNPVNQFNETITYNEHFAWSFNADYDHSYSKGLERGLPSPILYVAEKFSTQSPCSMHRQYRISGHYASATLWVAFCTWLISNMLFSMPVLVYGGYMLLVTGAFMIFSLLSFSTVRNSLMCPIQFGTAILRAGYGGSFWLTLAIGLLCFVAGITVVTLHYFNLNLLKTFFDLREDKAEEYQEMTEVYVNPHFVNKGL</sequence>
<evidence type="ECO:0000256" key="1">
    <source>
        <dbReference type="ARBA" id="ARBA00004141"/>
    </source>
</evidence>
<dbReference type="PANTHER" id="PTHR31158:SF1">
    <property type="entry name" value="DOXA1 FACTOR-RELATED"/>
    <property type="match status" value="1"/>
</dbReference>
<protein>
    <submittedName>
        <fullName evidence="8">DOXA2 factor</fullName>
    </submittedName>
</protein>
<organism evidence="8 9">
    <name type="scientific">Oceanodroma tethys</name>
    <name type="common">Wedge-rumped storm-petrel</name>
    <name type="synonym">Hydrobates tethys</name>
    <dbReference type="NCBI Taxonomy" id="79633"/>
    <lineage>
        <taxon>Eukaryota</taxon>
        <taxon>Metazoa</taxon>
        <taxon>Chordata</taxon>
        <taxon>Craniata</taxon>
        <taxon>Vertebrata</taxon>
        <taxon>Euteleostomi</taxon>
        <taxon>Archelosauria</taxon>
        <taxon>Archosauria</taxon>
        <taxon>Dinosauria</taxon>
        <taxon>Saurischia</taxon>
        <taxon>Theropoda</taxon>
        <taxon>Coelurosauria</taxon>
        <taxon>Aves</taxon>
        <taxon>Neognathae</taxon>
        <taxon>Neoaves</taxon>
        <taxon>Aequornithes</taxon>
        <taxon>Procellariiformes</taxon>
        <taxon>Hydrobatidae</taxon>
        <taxon>Oceanodroma</taxon>
    </lineage>
</organism>
<evidence type="ECO:0000256" key="6">
    <source>
        <dbReference type="ARBA" id="ARBA00023180"/>
    </source>
</evidence>
<dbReference type="OrthoDB" id="10042652at2759"/>
<dbReference type="AlphaFoldDB" id="A0A7K9MIC3"/>
<feature type="transmembrane region" description="Helical" evidence="7">
    <location>
        <begin position="177"/>
        <end position="196"/>
    </location>
</feature>
<keyword evidence="9" id="KW-1185">Reference proteome</keyword>
<reference evidence="8 9" key="1">
    <citation type="submission" date="2019-09" db="EMBL/GenBank/DDBJ databases">
        <title>Bird 10,000 Genomes (B10K) Project - Family phase.</title>
        <authorList>
            <person name="Zhang G."/>
        </authorList>
    </citation>
    <scope>NUCLEOTIDE SEQUENCE [LARGE SCALE GENOMIC DNA]</scope>
    <source>
        <strain evidence="8">B10K-DU-001-32</strain>
        <tissue evidence="8">Muscle</tissue>
    </source>
</reference>
<dbReference type="GO" id="GO:0015031">
    <property type="term" value="P:protein transport"/>
    <property type="evidence" value="ECO:0007669"/>
    <property type="project" value="InterPro"/>
</dbReference>
<evidence type="ECO:0000256" key="7">
    <source>
        <dbReference type="SAM" id="Phobius"/>
    </source>
</evidence>
<feature type="transmembrane region" description="Helical" evidence="7">
    <location>
        <begin position="91"/>
        <end position="110"/>
    </location>
</feature>
<feature type="transmembrane region" description="Helical" evidence="7">
    <location>
        <begin position="51"/>
        <end position="71"/>
    </location>
</feature>
<name>A0A7K9MIC3_OCETE</name>
<keyword evidence="3 7" id="KW-0812">Transmembrane</keyword>
<dbReference type="GO" id="GO:0005789">
    <property type="term" value="C:endoplasmic reticulum membrane"/>
    <property type="evidence" value="ECO:0007669"/>
    <property type="project" value="InterPro"/>
</dbReference>
<comment type="subcellular location">
    <subcellularLocation>
        <location evidence="1">Membrane</location>
        <topology evidence="1">Multi-pass membrane protein</topology>
    </subcellularLocation>
</comment>
<feature type="non-terminal residue" evidence="8">
    <location>
        <position position="1"/>
    </location>
</feature>
<accession>A0A7K9MIC3</accession>
<keyword evidence="6" id="KW-0325">Glycoprotein</keyword>
<dbReference type="EMBL" id="VWZR01012471">
    <property type="protein sequence ID" value="NXH74413.1"/>
    <property type="molecule type" value="Genomic_DNA"/>
</dbReference>
<feature type="transmembrane region" description="Helical" evidence="7">
    <location>
        <begin position="202"/>
        <end position="225"/>
    </location>
</feature>
<keyword evidence="4 7" id="KW-1133">Transmembrane helix</keyword>
<evidence type="ECO:0000256" key="3">
    <source>
        <dbReference type="ARBA" id="ARBA00022692"/>
    </source>
</evidence>
<dbReference type="Proteomes" id="UP000527232">
    <property type="component" value="Unassembled WGS sequence"/>
</dbReference>
<evidence type="ECO:0000256" key="4">
    <source>
        <dbReference type="ARBA" id="ARBA00022989"/>
    </source>
</evidence>
<dbReference type="Pfam" id="PF10204">
    <property type="entry name" value="DuoxA"/>
    <property type="match status" value="1"/>
</dbReference>
<dbReference type="PANTHER" id="PTHR31158">
    <property type="entry name" value="DUAL OXIDASE 2"/>
    <property type="match status" value="1"/>
</dbReference>